<dbReference type="STRING" id="554083.BKD30_06850"/>
<evidence type="ECO:0000259" key="8">
    <source>
        <dbReference type="Pfam" id="PF10502"/>
    </source>
</evidence>
<evidence type="ECO:0000256" key="7">
    <source>
        <dbReference type="RuleBase" id="RU362042"/>
    </source>
</evidence>
<keyword evidence="7" id="KW-0645">Protease</keyword>
<feature type="transmembrane region" description="Helical" evidence="7">
    <location>
        <begin position="21"/>
        <end position="44"/>
    </location>
</feature>
<dbReference type="EC" id="3.4.21.89" evidence="4 7"/>
<evidence type="ECO:0000313" key="9">
    <source>
        <dbReference type="EMBL" id="OMH25002.1"/>
    </source>
</evidence>
<feature type="active site" evidence="6">
    <location>
        <position position="49"/>
    </location>
</feature>
<dbReference type="EMBL" id="MRDE01000038">
    <property type="protein sequence ID" value="OMH25002.1"/>
    <property type="molecule type" value="Genomic_DNA"/>
</dbReference>
<dbReference type="InterPro" id="IPR019533">
    <property type="entry name" value="Peptidase_S26"/>
</dbReference>
<dbReference type="GO" id="GO:0004252">
    <property type="term" value="F:serine-type endopeptidase activity"/>
    <property type="evidence" value="ECO:0007669"/>
    <property type="project" value="InterPro"/>
</dbReference>
<organism evidence="9 10">
    <name type="scientific">Tersicoccus phoenicis</name>
    <dbReference type="NCBI Taxonomy" id="554083"/>
    <lineage>
        <taxon>Bacteria</taxon>
        <taxon>Bacillati</taxon>
        <taxon>Actinomycetota</taxon>
        <taxon>Actinomycetes</taxon>
        <taxon>Micrococcales</taxon>
        <taxon>Micrococcaceae</taxon>
        <taxon>Tersicoccus</taxon>
    </lineage>
</organism>
<protein>
    <recommendedName>
        <fullName evidence="4 7">Signal peptidase I</fullName>
        <ecNumber evidence="4 7">3.4.21.89</ecNumber>
    </recommendedName>
</protein>
<keyword evidence="7" id="KW-0812">Transmembrane</keyword>
<dbReference type="PRINTS" id="PR00727">
    <property type="entry name" value="LEADERPTASE"/>
</dbReference>
<keyword evidence="5 7" id="KW-0378">Hydrolase</keyword>
<evidence type="ECO:0000256" key="5">
    <source>
        <dbReference type="ARBA" id="ARBA00022801"/>
    </source>
</evidence>
<comment type="catalytic activity">
    <reaction evidence="1 7">
        <text>Cleavage of hydrophobic, N-terminal signal or leader sequences from secreted and periplasmic proteins.</text>
        <dbReference type="EC" id="3.4.21.89"/>
    </reaction>
</comment>
<dbReference type="SUPFAM" id="SSF51306">
    <property type="entry name" value="LexA/Signal peptidase"/>
    <property type="match status" value="1"/>
</dbReference>
<dbReference type="InterPro" id="IPR019758">
    <property type="entry name" value="Pept_S26A_signal_pept_1_CS"/>
</dbReference>
<dbReference type="Proteomes" id="UP000187085">
    <property type="component" value="Unassembled WGS sequence"/>
</dbReference>
<evidence type="ECO:0000313" key="10">
    <source>
        <dbReference type="Proteomes" id="UP000187085"/>
    </source>
</evidence>
<feature type="domain" description="Peptidase S26" evidence="8">
    <location>
        <begin position="19"/>
        <end position="215"/>
    </location>
</feature>
<keyword evidence="7" id="KW-0472">Membrane</keyword>
<dbReference type="NCBIfam" id="TIGR02227">
    <property type="entry name" value="sigpep_I_bact"/>
    <property type="match status" value="1"/>
</dbReference>
<dbReference type="CDD" id="cd06530">
    <property type="entry name" value="S26_SPase_I"/>
    <property type="match status" value="1"/>
</dbReference>
<keyword evidence="10" id="KW-1185">Reference proteome</keyword>
<dbReference type="PROSITE" id="PS00761">
    <property type="entry name" value="SPASE_I_3"/>
    <property type="match status" value="1"/>
</dbReference>
<evidence type="ECO:0000256" key="1">
    <source>
        <dbReference type="ARBA" id="ARBA00000677"/>
    </source>
</evidence>
<evidence type="ECO:0000256" key="6">
    <source>
        <dbReference type="PIRSR" id="PIRSR600223-1"/>
    </source>
</evidence>
<comment type="caution">
    <text evidence="9">The sequence shown here is derived from an EMBL/GenBank/DDBJ whole genome shotgun (WGS) entry which is preliminary data.</text>
</comment>
<dbReference type="AlphaFoldDB" id="A0A1R1LBV0"/>
<evidence type="ECO:0000256" key="2">
    <source>
        <dbReference type="ARBA" id="ARBA00004401"/>
    </source>
</evidence>
<dbReference type="GO" id="GO:0005886">
    <property type="term" value="C:plasma membrane"/>
    <property type="evidence" value="ECO:0007669"/>
    <property type="project" value="UniProtKB-SubCell"/>
</dbReference>
<comment type="similarity">
    <text evidence="3 7">Belongs to the peptidase S26 family.</text>
</comment>
<evidence type="ECO:0000256" key="4">
    <source>
        <dbReference type="ARBA" id="ARBA00013208"/>
    </source>
</evidence>
<dbReference type="PANTHER" id="PTHR43390">
    <property type="entry name" value="SIGNAL PEPTIDASE I"/>
    <property type="match status" value="1"/>
</dbReference>
<dbReference type="PANTHER" id="PTHR43390:SF1">
    <property type="entry name" value="CHLOROPLAST PROCESSING PEPTIDASE"/>
    <property type="match status" value="1"/>
</dbReference>
<dbReference type="GO" id="GO:0006465">
    <property type="term" value="P:signal peptide processing"/>
    <property type="evidence" value="ECO:0007669"/>
    <property type="project" value="InterPro"/>
</dbReference>
<dbReference type="InterPro" id="IPR000223">
    <property type="entry name" value="Pept_S26A_signal_pept_1"/>
</dbReference>
<name>A0A1R1LBV0_9MICC</name>
<dbReference type="InterPro" id="IPR036286">
    <property type="entry name" value="LexA/Signal_pep-like_sf"/>
</dbReference>
<dbReference type="Gene3D" id="2.10.109.10">
    <property type="entry name" value="Umud Fragment, subunit A"/>
    <property type="match status" value="1"/>
</dbReference>
<proteinExistence type="inferred from homology"/>
<evidence type="ECO:0000256" key="3">
    <source>
        <dbReference type="ARBA" id="ARBA00009370"/>
    </source>
</evidence>
<reference evidence="9 10" key="1">
    <citation type="submission" date="2016-12" db="EMBL/GenBank/DDBJ databases">
        <title>Draft genome of Tersicoccus phoenicis 1P05MA.</title>
        <authorList>
            <person name="Nakajima Y."/>
            <person name="Yoshizawa S."/>
            <person name="Nakamura K."/>
            <person name="Ogura Y."/>
            <person name="Hayashi T."/>
            <person name="Kogure K."/>
        </authorList>
    </citation>
    <scope>NUCLEOTIDE SEQUENCE [LARGE SCALE GENOMIC DNA]</scope>
    <source>
        <strain evidence="9 10">1p05MA</strain>
    </source>
</reference>
<keyword evidence="7" id="KW-1133">Transmembrane helix</keyword>
<comment type="subcellular location">
    <subcellularLocation>
        <location evidence="2">Cell membrane</location>
        <topology evidence="2">Single-pass type II membrane protein</topology>
    </subcellularLocation>
    <subcellularLocation>
        <location evidence="7">Membrane</location>
        <topology evidence="7">Single-pass type II membrane protein</topology>
    </subcellularLocation>
</comment>
<sequence>MAGRRSDGTPLSGGASFAREVVGIVVIALVLSFLIKTFLFRAYFIPSQSMVQTLQVDDRIFVNLLVPKVAELKRGDIIVFKDSNGWLQREPIARSGGQSPLTDVLVFLGLAPDNSQQHLVKRVIGMPGDRVTCCDAQGRLTVNGTSITEPYLNPGSAPSDTRFDVRVPAGKLWVMGDNRGNSADSRAHVPSAAQPNAQPFVSVSDVEGTATVIAWPLNRMQVIPNEQSVFAQVPAPSSSASVAPTVTTSGR</sequence>
<dbReference type="Pfam" id="PF10502">
    <property type="entry name" value="Peptidase_S26"/>
    <property type="match status" value="1"/>
</dbReference>
<dbReference type="GO" id="GO:0009003">
    <property type="term" value="F:signal peptidase activity"/>
    <property type="evidence" value="ECO:0007669"/>
    <property type="project" value="UniProtKB-EC"/>
</dbReference>
<feature type="active site" evidence="6">
    <location>
        <position position="121"/>
    </location>
</feature>
<gene>
    <name evidence="9" type="ORF">BKD30_06850</name>
</gene>
<accession>A0A1R1LBV0</accession>